<feature type="transmembrane region" description="Helical" evidence="7">
    <location>
        <begin position="116"/>
        <end position="137"/>
    </location>
</feature>
<feature type="transmembrane region" description="Helical" evidence="7">
    <location>
        <begin position="86"/>
        <end position="104"/>
    </location>
</feature>
<keyword evidence="4 7" id="KW-0812">Transmembrane</keyword>
<protein>
    <submittedName>
        <fullName evidence="9">MFS transporter</fullName>
    </submittedName>
</protein>
<keyword evidence="10" id="KW-1185">Reference proteome</keyword>
<accession>A0ABW9GM80</accession>
<evidence type="ECO:0000256" key="1">
    <source>
        <dbReference type="ARBA" id="ARBA00004651"/>
    </source>
</evidence>
<dbReference type="InterPro" id="IPR011701">
    <property type="entry name" value="MFS"/>
</dbReference>
<evidence type="ECO:0000256" key="6">
    <source>
        <dbReference type="ARBA" id="ARBA00023136"/>
    </source>
</evidence>
<dbReference type="PANTHER" id="PTHR42718:SF46">
    <property type="entry name" value="BLR6921 PROTEIN"/>
    <property type="match status" value="1"/>
</dbReference>
<reference evidence="9 10" key="1">
    <citation type="submission" date="2023-03" db="EMBL/GenBank/DDBJ databases">
        <title>MT1 and MT2 Draft Genomes of Novel Species.</title>
        <authorList>
            <person name="Venkateswaran K."/>
        </authorList>
    </citation>
    <scope>NUCLEOTIDE SEQUENCE [LARGE SCALE GENOMIC DNA]</scope>
    <source>
        <strain evidence="9 10">IF8SW-P5</strain>
    </source>
</reference>
<feature type="transmembrane region" description="Helical" evidence="7">
    <location>
        <begin position="275"/>
        <end position="297"/>
    </location>
</feature>
<feature type="transmembrane region" description="Helical" evidence="7">
    <location>
        <begin position="206"/>
        <end position="226"/>
    </location>
</feature>
<feature type="transmembrane region" description="Helical" evidence="7">
    <location>
        <begin position="340"/>
        <end position="359"/>
    </location>
</feature>
<sequence length="472" mass="47300">MTTNASPTDAAGTHTRRWLALALLGTAQFMLILDVTVVAVALPQMTIELGLSREAVTWVVAAYTLTFGGLMLLGGRSADLFGSKPIVYAGLFAFTAGSLLAGLAENGTILLTGRVVQGLGAALLSPAALSVVVRLFTGDERNRALGIWSALGGGGAAVGVLLGGLITAGPGWPWVFFINIPVGLIVLFGLLRVLPPLPPAPGQRASLDLLGALLVTAATGSAIYALTIAGEDGWTSTHTLIGAGAAVVLYLLFGWRQKAAASPLMDLGLLVRRPVGAGVFVIMIATALMVAVFFLGTFSFQQHAGHGPLATGLLFLPIAAATMTGANLGGRLIGRVGARALGVAGMAFAAVGLAVPALWPTTVATTVGVSFGALGIGALFVVASATALGQIGPEEAGIASGLLSTFHEFGASIGVATVSSLAAVSLAAGGGESGFQQAFGFAAAAAVVAAVVSLVAIPRPAKPHERAAEPHH</sequence>
<evidence type="ECO:0000256" key="7">
    <source>
        <dbReference type="SAM" id="Phobius"/>
    </source>
</evidence>
<dbReference type="Gene3D" id="1.20.1250.20">
    <property type="entry name" value="MFS general substrate transporter like domains"/>
    <property type="match status" value="1"/>
</dbReference>
<dbReference type="Pfam" id="PF07690">
    <property type="entry name" value="MFS_1"/>
    <property type="match status" value="1"/>
</dbReference>
<feature type="transmembrane region" description="Helical" evidence="7">
    <location>
        <begin position="172"/>
        <end position="194"/>
    </location>
</feature>
<comment type="subcellular location">
    <subcellularLocation>
        <location evidence="1">Cell membrane</location>
        <topology evidence="1">Multi-pass membrane protein</topology>
    </subcellularLocation>
</comment>
<keyword evidence="3" id="KW-1003">Cell membrane</keyword>
<feature type="domain" description="Major facilitator superfamily (MFS) profile" evidence="8">
    <location>
        <begin position="20"/>
        <end position="461"/>
    </location>
</feature>
<dbReference type="SUPFAM" id="SSF103473">
    <property type="entry name" value="MFS general substrate transporter"/>
    <property type="match status" value="1"/>
</dbReference>
<feature type="transmembrane region" description="Helical" evidence="7">
    <location>
        <begin position="21"/>
        <end position="43"/>
    </location>
</feature>
<evidence type="ECO:0000259" key="8">
    <source>
        <dbReference type="PROSITE" id="PS50850"/>
    </source>
</evidence>
<feature type="transmembrane region" description="Helical" evidence="7">
    <location>
        <begin position="238"/>
        <end position="255"/>
    </location>
</feature>
<dbReference type="InterPro" id="IPR020846">
    <property type="entry name" value="MFS_dom"/>
</dbReference>
<dbReference type="Proteomes" id="UP001630303">
    <property type="component" value="Unassembled WGS sequence"/>
</dbReference>
<gene>
    <name evidence="9" type="ORF">P5G46_14135</name>
</gene>
<dbReference type="PANTHER" id="PTHR42718">
    <property type="entry name" value="MAJOR FACILITATOR SUPERFAMILY MULTIDRUG TRANSPORTER MFSC"/>
    <property type="match status" value="1"/>
</dbReference>
<evidence type="ECO:0000256" key="2">
    <source>
        <dbReference type="ARBA" id="ARBA00022448"/>
    </source>
</evidence>
<dbReference type="CDD" id="cd17321">
    <property type="entry name" value="MFS_MMR_MDR_like"/>
    <property type="match status" value="1"/>
</dbReference>
<keyword evidence="5 7" id="KW-1133">Transmembrane helix</keyword>
<dbReference type="EMBL" id="JAROCE010000005">
    <property type="protein sequence ID" value="MFM2721655.1"/>
    <property type="molecule type" value="Genomic_DNA"/>
</dbReference>
<evidence type="ECO:0000256" key="3">
    <source>
        <dbReference type="ARBA" id="ARBA00022475"/>
    </source>
</evidence>
<feature type="transmembrane region" description="Helical" evidence="7">
    <location>
        <begin position="365"/>
        <end position="388"/>
    </location>
</feature>
<feature type="transmembrane region" description="Helical" evidence="7">
    <location>
        <begin position="435"/>
        <end position="457"/>
    </location>
</feature>
<feature type="transmembrane region" description="Helical" evidence="7">
    <location>
        <begin position="55"/>
        <end position="74"/>
    </location>
</feature>
<comment type="caution">
    <text evidence="9">The sequence shown here is derived from an EMBL/GenBank/DDBJ whole genome shotgun (WGS) entry which is preliminary data.</text>
</comment>
<dbReference type="InterPro" id="IPR036259">
    <property type="entry name" value="MFS_trans_sf"/>
</dbReference>
<evidence type="ECO:0000256" key="4">
    <source>
        <dbReference type="ARBA" id="ARBA00022692"/>
    </source>
</evidence>
<proteinExistence type="predicted"/>
<dbReference type="RefSeq" id="WP_408905922.1">
    <property type="nucleotide sequence ID" value="NZ_JAROCE010000005.1"/>
</dbReference>
<dbReference type="Gene3D" id="1.20.1720.10">
    <property type="entry name" value="Multidrug resistance protein D"/>
    <property type="match status" value="1"/>
</dbReference>
<dbReference type="PRINTS" id="PR01036">
    <property type="entry name" value="TCRTETB"/>
</dbReference>
<keyword evidence="2" id="KW-0813">Transport</keyword>
<feature type="transmembrane region" description="Helical" evidence="7">
    <location>
        <begin position="144"/>
        <end position="166"/>
    </location>
</feature>
<dbReference type="PROSITE" id="PS50850">
    <property type="entry name" value="MFS"/>
    <property type="match status" value="1"/>
</dbReference>
<evidence type="ECO:0000313" key="9">
    <source>
        <dbReference type="EMBL" id="MFM2721655.1"/>
    </source>
</evidence>
<keyword evidence="6 7" id="KW-0472">Membrane</keyword>
<organism evidence="9 10">
    <name type="scientific">Microbacterium mcarthurae</name>
    <dbReference type="NCBI Taxonomy" id="3035918"/>
    <lineage>
        <taxon>Bacteria</taxon>
        <taxon>Bacillati</taxon>
        <taxon>Actinomycetota</taxon>
        <taxon>Actinomycetes</taxon>
        <taxon>Micrococcales</taxon>
        <taxon>Microbacteriaceae</taxon>
        <taxon>Microbacterium</taxon>
    </lineage>
</organism>
<evidence type="ECO:0000313" key="10">
    <source>
        <dbReference type="Proteomes" id="UP001630303"/>
    </source>
</evidence>
<evidence type="ECO:0000256" key="5">
    <source>
        <dbReference type="ARBA" id="ARBA00022989"/>
    </source>
</evidence>
<feature type="transmembrane region" description="Helical" evidence="7">
    <location>
        <begin position="309"/>
        <end position="328"/>
    </location>
</feature>
<name>A0ABW9GM80_9MICO</name>
<feature type="transmembrane region" description="Helical" evidence="7">
    <location>
        <begin position="409"/>
        <end position="429"/>
    </location>
</feature>